<feature type="region of interest" description="Disordered" evidence="1">
    <location>
        <begin position="1"/>
        <end position="36"/>
    </location>
</feature>
<evidence type="ECO:0000313" key="3">
    <source>
        <dbReference type="Proteomes" id="UP000652761"/>
    </source>
</evidence>
<protein>
    <submittedName>
        <fullName evidence="2">Uncharacterized protein</fullName>
    </submittedName>
</protein>
<organism evidence="2 3">
    <name type="scientific">Colocasia esculenta</name>
    <name type="common">Wild taro</name>
    <name type="synonym">Arum esculentum</name>
    <dbReference type="NCBI Taxonomy" id="4460"/>
    <lineage>
        <taxon>Eukaryota</taxon>
        <taxon>Viridiplantae</taxon>
        <taxon>Streptophyta</taxon>
        <taxon>Embryophyta</taxon>
        <taxon>Tracheophyta</taxon>
        <taxon>Spermatophyta</taxon>
        <taxon>Magnoliopsida</taxon>
        <taxon>Liliopsida</taxon>
        <taxon>Araceae</taxon>
        <taxon>Aroideae</taxon>
        <taxon>Colocasieae</taxon>
        <taxon>Colocasia</taxon>
    </lineage>
</organism>
<evidence type="ECO:0000313" key="2">
    <source>
        <dbReference type="EMBL" id="MQL90839.1"/>
    </source>
</evidence>
<feature type="compositionally biased region" description="Basic and acidic residues" evidence="1">
    <location>
        <begin position="1"/>
        <end position="17"/>
    </location>
</feature>
<dbReference type="Proteomes" id="UP000652761">
    <property type="component" value="Unassembled WGS sequence"/>
</dbReference>
<dbReference type="AlphaFoldDB" id="A0A843VHC9"/>
<dbReference type="OrthoDB" id="8068875at2759"/>
<gene>
    <name evidence="2" type="ORF">Taro_023443</name>
</gene>
<accession>A0A843VHC9</accession>
<feature type="compositionally biased region" description="Basic and acidic residues" evidence="1">
    <location>
        <begin position="25"/>
        <end position="35"/>
    </location>
</feature>
<evidence type="ECO:0000256" key="1">
    <source>
        <dbReference type="SAM" id="MobiDB-lite"/>
    </source>
</evidence>
<dbReference type="EMBL" id="NMUH01001276">
    <property type="protein sequence ID" value="MQL90839.1"/>
    <property type="molecule type" value="Genomic_DNA"/>
</dbReference>
<comment type="caution">
    <text evidence="2">The sequence shown here is derived from an EMBL/GenBank/DDBJ whole genome shotgun (WGS) entry which is preliminary data.</text>
</comment>
<sequence>MSDTPKEMSDTPKEVTQRHKQQQQRGERQGDHEGCLAKQGLAREGAPELPAACLGRRTFHSGSSCKEKGKDNVAFPGSTKGNAYYNLRSLGKRLHNNKGVHVLVEKRVWRRYHVTRRVTDQLQQEWEILVKHHASLTSSKWISCNLLRPFLLFAARPSRLQWMLHLKKIQPILSCFEILLQSINSS</sequence>
<proteinExistence type="predicted"/>
<name>A0A843VHC9_COLES</name>
<reference evidence="2" key="1">
    <citation type="submission" date="2017-07" db="EMBL/GenBank/DDBJ databases">
        <title>Taro Niue Genome Assembly and Annotation.</title>
        <authorList>
            <person name="Atibalentja N."/>
            <person name="Keating K."/>
            <person name="Fields C.J."/>
        </authorList>
    </citation>
    <scope>NUCLEOTIDE SEQUENCE</scope>
    <source>
        <strain evidence="2">Niue_2</strain>
        <tissue evidence="2">Leaf</tissue>
    </source>
</reference>
<feature type="non-terminal residue" evidence="2">
    <location>
        <position position="1"/>
    </location>
</feature>
<keyword evidence="3" id="KW-1185">Reference proteome</keyword>